<dbReference type="InterPro" id="IPR022428">
    <property type="entry name" value="Dph2_arc"/>
</dbReference>
<dbReference type="InterPro" id="IPR016435">
    <property type="entry name" value="DPH1/DPH2"/>
</dbReference>
<proteinExistence type="inferred from homology"/>
<comment type="function">
    <text evidence="10">Catalyzes the first step of diphthamide biosynthesis, i.e. the transfer of the 3-amino-3-carboxypropyl group from S-adenosyl-L-methionine (SAM) to the C2 position of the imidazole ring of the target histidine residue in translation elongation factor 2 (EF-2).</text>
</comment>
<sequence length="333" mass="36840">MSDICSLYDIDLDALTKQVSKSSGRVLLHAPDGLKPLYNCIAPVLEQAGVEAAFSASPGYGACDIPFEEAEAIGADLLVHIGHLEYFQYGFKPAVKVLYIPVYRRPYIEQGLLRELVETLREAGVVKVSVSSTLVEEKIRRVVANHLASNGFKPIEVGFPVLGCLYTHVTSLDTSVDAHLMVAGGVFHPLGLALVSKKPVVVLDPYRGRVWRAGDEASRVLKQRLMRVFEARNSGNRVGVIVGSRPGQYRPWLVEKIEEEAAGRGYRVYRIISGYLTLERLIAVDNALGLDVYVVTSCPRLPIDDLSEFYKPVLTPGEFMMLLKDAGNYIYPW</sequence>
<evidence type="ECO:0000256" key="9">
    <source>
        <dbReference type="ARBA" id="ARBA00048403"/>
    </source>
</evidence>
<reference evidence="11 12" key="2">
    <citation type="journal article" date="2011" name="Stand. Genomic Sci.">
        <title>Complete genome sequence of Desulfurococcus mucosus type strain (O7/1).</title>
        <authorList>
            <person name="Wirth R."/>
            <person name="Chertkov O."/>
            <person name="Held B."/>
            <person name="Lapidus A."/>
            <person name="Nolan M."/>
            <person name="Lucas S."/>
            <person name="Hammon N."/>
            <person name="Deshpande S."/>
            <person name="Cheng J.F."/>
            <person name="Tapia R."/>
            <person name="Han C."/>
            <person name="Goodwin L."/>
            <person name="Pitluck S."/>
            <person name="Liolios K."/>
            <person name="Ioanna P."/>
            <person name="Ivanova N."/>
            <person name="Mavromatis K."/>
            <person name="Mikhailova N."/>
            <person name="Pati A."/>
            <person name="Chen A."/>
            <person name="Palaniappan K."/>
            <person name="Land M."/>
            <person name="Hauser L."/>
            <person name="Chang Y.J."/>
            <person name="Jeffries C.D."/>
            <person name="Bilek Y."/>
            <person name="Hader T."/>
            <person name="Rohde M."/>
            <person name="Spring S."/>
            <person name="Sikorski J."/>
            <person name="Goker M."/>
            <person name="Woyke T."/>
            <person name="Bristow J."/>
            <person name="Eisen J.A."/>
            <person name="Markowitz V."/>
            <person name="Hugenholtz P."/>
            <person name="Kyrpides N.C."/>
            <person name="Klenk H.P."/>
        </authorList>
    </citation>
    <scope>NUCLEOTIDE SEQUENCE [LARGE SCALE GENOMIC DNA]</scope>
    <source>
        <strain evidence="12">ATCC 35584 / DSM 2162 / JCM 9187 / O7/1</strain>
    </source>
</reference>
<dbReference type="InterPro" id="IPR035435">
    <property type="entry name" value="DPH1/DPH2_euk_archaea"/>
</dbReference>
<dbReference type="RefSeq" id="WP_013561578.1">
    <property type="nucleotide sequence ID" value="NC_014961.1"/>
</dbReference>
<organism evidence="11 12">
    <name type="scientific">Desulfurococcus mucosus (strain ATCC 35584 / DSM 2162 / JCM 9187 / O7/1)</name>
    <dbReference type="NCBI Taxonomy" id="765177"/>
    <lineage>
        <taxon>Archaea</taxon>
        <taxon>Thermoproteota</taxon>
        <taxon>Thermoprotei</taxon>
        <taxon>Desulfurococcales</taxon>
        <taxon>Desulfurococcaceae</taxon>
        <taxon>Desulfurococcus</taxon>
    </lineage>
</organism>
<dbReference type="KEGG" id="dmu:Desmu_0037"/>
<dbReference type="Proteomes" id="UP000001068">
    <property type="component" value="Chromosome"/>
</dbReference>
<evidence type="ECO:0000256" key="2">
    <source>
        <dbReference type="ARBA" id="ARBA00005156"/>
    </source>
</evidence>
<dbReference type="InterPro" id="IPR042263">
    <property type="entry name" value="DPH1/DPH2_1"/>
</dbReference>
<comment type="similarity">
    <text evidence="10">Belongs to the DPH1/DPH2 family.</text>
</comment>
<dbReference type="GeneID" id="10152717"/>
<dbReference type="GO" id="GO:0051539">
    <property type="term" value="F:4 iron, 4 sulfur cluster binding"/>
    <property type="evidence" value="ECO:0007669"/>
    <property type="project" value="UniProtKB-UniRule"/>
</dbReference>
<dbReference type="HOGENOM" id="CLU_037146_0_0_2"/>
<comment type="cofactor">
    <cofactor evidence="1 10">
        <name>[4Fe-4S] cluster</name>
        <dbReference type="ChEBI" id="CHEBI:49883"/>
    </cofactor>
</comment>
<name>E8RAE6_DESM0</name>
<dbReference type="PIRSF" id="PIRSF004967">
    <property type="entry name" value="DPH1"/>
    <property type="match status" value="1"/>
</dbReference>
<keyword evidence="10" id="KW-0004">4Fe-4S</keyword>
<dbReference type="GO" id="GO:0090560">
    <property type="term" value="F:2-(3-amino-3-carboxypropyl)histidine synthase activity"/>
    <property type="evidence" value="ECO:0007669"/>
    <property type="project" value="UniProtKB-UniRule"/>
</dbReference>
<keyword evidence="8 10" id="KW-0411">Iron-sulfur</keyword>
<comment type="pathway">
    <text evidence="2 10">Protein modification; peptidyl-diphthamide biosynthesis.</text>
</comment>
<dbReference type="InterPro" id="IPR042264">
    <property type="entry name" value="DPH1/DPH2_2"/>
</dbReference>
<dbReference type="AlphaFoldDB" id="E8RAE6"/>
<evidence type="ECO:0000313" key="12">
    <source>
        <dbReference type="Proteomes" id="UP000001068"/>
    </source>
</evidence>
<keyword evidence="4 10" id="KW-0808">Transferase</keyword>
<dbReference type="Pfam" id="PF01866">
    <property type="entry name" value="Diphthamide_syn"/>
    <property type="match status" value="1"/>
</dbReference>
<keyword evidence="6 10" id="KW-0479">Metal-binding</keyword>
<dbReference type="STRING" id="765177.Desmu_0037"/>
<evidence type="ECO:0000256" key="5">
    <source>
        <dbReference type="ARBA" id="ARBA00022691"/>
    </source>
</evidence>
<dbReference type="UniPathway" id="UPA00559"/>
<evidence type="ECO:0000256" key="8">
    <source>
        <dbReference type="ARBA" id="ARBA00023014"/>
    </source>
</evidence>
<evidence type="ECO:0000256" key="7">
    <source>
        <dbReference type="ARBA" id="ARBA00023004"/>
    </source>
</evidence>
<evidence type="ECO:0000256" key="3">
    <source>
        <dbReference type="ARBA" id="ARBA00012221"/>
    </source>
</evidence>
<evidence type="ECO:0000256" key="4">
    <source>
        <dbReference type="ARBA" id="ARBA00022679"/>
    </source>
</evidence>
<keyword evidence="7 10" id="KW-0408">Iron</keyword>
<protein>
    <recommendedName>
        <fullName evidence="3 10">2-(3-amino-3-carboxypropyl)histidine synthase</fullName>
        <ecNumber evidence="3 10">2.5.1.108</ecNumber>
    </recommendedName>
</protein>
<evidence type="ECO:0000256" key="10">
    <source>
        <dbReference type="PIRNR" id="PIRNR004967"/>
    </source>
</evidence>
<dbReference type="EC" id="2.5.1.108" evidence="3 10"/>
<keyword evidence="5 10" id="KW-0949">S-adenosyl-L-methionine</keyword>
<dbReference type="eggNOG" id="arCOG04112">
    <property type="taxonomic scope" value="Archaea"/>
</dbReference>
<gene>
    <name evidence="11" type="ordered locus">Desmu_0037</name>
</gene>
<dbReference type="Gene3D" id="3.40.50.11840">
    <property type="entry name" value="Diphthamide synthesis DPH1/DPH2 domain 1"/>
    <property type="match status" value="1"/>
</dbReference>
<comment type="catalytic activity">
    <reaction evidence="9 10">
        <text>L-histidyl-[translation elongation factor 2] + S-adenosyl-L-methionine = 2-[(3S)-amino-3-carboxypropyl]-L-histidyl-[translation elongation factor 2] + S-methyl-5'-thioadenosine + H(+)</text>
        <dbReference type="Rhea" id="RHEA:36783"/>
        <dbReference type="Rhea" id="RHEA-COMP:9748"/>
        <dbReference type="Rhea" id="RHEA-COMP:9749"/>
        <dbReference type="ChEBI" id="CHEBI:15378"/>
        <dbReference type="ChEBI" id="CHEBI:17509"/>
        <dbReference type="ChEBI" id="CHEBI:29979"/>
        <dbReference type="ChEBI" id="CHEBI:59789"/>
        <dbReference type="ChEBI" id="CHEBI:73995"/>
        <dbReference type="EC" id="2.5.1.108"/>
    </reaction>
</comment>
<dbReference type="GO" id="GO:0017183">
    <property type="term" value="P:protein histidyl modification to diphthamide"/>
    <property type="evidence" value="ECO:0007669"/>
    <property type="project" value="UniProtKB-UniRule"/>
</dbReference>
<evidence type="ECO:0000313" key="11">
    <source>
        <dbReference type="EMBL" id="ADV64356.1"/>
    </source>
</evidence>
<reference evidence="12" key="1">
    <citation type="submission" date="2010-11" db="EMBL/GenBank/DDBJ databases">
        <title>The complete genome of Desulfurococcus mucosus DSM 2162.</title>
        <authorList>
            <consortium name="US DOE Joint Genome Institute (JGI-PGF)"/>
            <person name="Lucas S."/>
            <person name="Copeland A."/>
            <person name="Lapidus A."/>
            <person name="Bruce D."/>
            <person name="Goodwin L."/>
            <person name="Pitluck S."/>
            <person name="Kyrpides N."/>
            <person name="Mavromatis K."/>
            <person name="Pagani I."/>
            <person name="Ivanova N."/>
            <person name="Ovchinnikova G."/>
            <person name="Chertkov O."/>
            <person name="Held B."/>
            <person name="Brettin T."/>
            <person name="Detter J.C."/>
            <person name="Tapia R."/>
            <person name="Han C."/>
            <person name="Land M."/>
            <person name="Hauser L."/>
            <person name="Markowitz V."/>
            <person name="Cheng J.-F."/>
            <person name="Hugenholtz P."/>
            <person name="Woyke T."/>
            <person name="Wu D."/>
            <person name="Wirth R."/>
            <person name="Bilek Y."/>
            <person name="Hader T."/>
            <person name="Klenk H.-P."/>
            <person name="Eisen J.A."/>
        </authorList>
    </citation>
    <scope>NUCLEOTIDE SEQUENCE [LARGE SCALE GENOMIC DNA]</scope>
    <source>
        <strain evidence="12">ATCC 35584 / DSM 2162 / JCM 9187 / O7/1</strain>
    </source>
</reference>
<dbReference type="InterPro" id="IPR042265">
    <property type="entry name" value="DPH1/DPH2_3"/>
</dbReference>
<evidence type="ECO:0000256" key="6">
    <source>
        <dbReference type="ARBA" id="ARBA00022723"/>
    </source>
</evidence>
<dbReference type="EMBL" id="CP002363">
    <property type="protein sequence ID" value="ADV64356.1"/>
    <property type="molecule type" value="Genomic_DNA"/>
</dbReference>
<evidence type="ECO:0000256" key="1">
    <source>
        <dbReference type="ARBA" id="ARBA00001966"/>
    </source>
</evidence>
<dbReference type="NCBIfam" id="TIGR00322">
    <property type="entry name" value="diphth2_R"/>
    <property type="match status" value="1"/>
</dbReference>
<dbReference type="GO" id="GO:0046872">
    <property type="term" value="F:metal ion binding"/>
    <property type="evidence" value="ECO:0007669"/>
    <property type="project" value="UniProtKB-KW"/>
</dbReference>
<dbReference type="Gene3D" id="3.40.50.11850">
    <property type="entry name" value="Diphthamide synthesis DPH1/DPH2 domain 2"/>
    <property type="match status" value="1"/>
</dbReference>
<accession>E8RAE6</accession>
<dbReference type="Gene3D" id="3.40.50.11860">
    <property type="entry name" value="Diphthamide synthesis DPH1/DPH2 domain 3"/>
    <property type="match status" value="1"/>
</dbReference>
<dbReference type="NCBIfam" id="TIGR03682">
    <property type="entry name" value="arCOG04112"/>
    <property type="match status" value="1"/>
</dbReference>
<dbReference type="PANTHER" id="PTHR10762">
    <property type="entry name" value="DIPHTHAMIDE BIOSYNTHESIS PROTEIN"/>
    <property type="match status" value="1"/>
</dbReference>
<dbReference type="PANTHER" id="PTHR10762:SF1">
    <property type="entry name" value="2-(3-AMINO-3-CARBOXYPROPYL)HISTIDINE SYNTHASE SUBUNIT 1"/>
    <property type="match status" value="1"/>
</dbReference>
<keyword evidence="12" id="KW-1185">Reference proteome</keyword>
<dbReference type="SFLD" id="SFLDS00032">
    <property type="entry name" value="Radical_SAM_3-amino-3-carboxyp"/>
    <property type="match status" value="1"/>
</dbReference>